<dbReference type="InterPro" id="IPR027417">
    <property type="entry name" value="P-loop_NTPase"/>
</dbReference>
<dbReference type="PROSITE" id="PS50045">
    <property type="entry name" value="SIGMA54_INTERACT_4"/>
    <property type="match status" value="1"/>
</dbReference>
<dbReference type="PANTHER" id="PTHR32071:SF57">
    <property type="entry name" value="C4-DICARBOXYLATE TRANSPORT TRANSCRIPTIONAL REGULATORY PROTEIN DCTD"/>
    <property type="match status" value="1"/>
</dbReference>
<dbReference type="Pfam" id="PF25601">
    <property type="entry name" value="AAA_lid_14"/>
    <property type="match status" value="1"/>
</dbReference>
<dbReference type="SMART" id="SM00448">
    <property type="entry name" value="REC"/>
    <property type="match status" value="1"/>
</dbReference>
<dbReference type="AlphaFoldDB" id="A0A7V4TYU2"/>
<dbReference type="GO" id="GO:0000160">
    <property type="term" value="P:phosphorelay signal transduction system"/>
    <property type="evidence" value="ECO:0007669"/>
    <property type="project" value="UniProtKB-KW"/>
</dbReference>
<dbReference type="InterPro" id="IPR011006">
    <property type="entry name" value="CheY-like_superfamily"/>
</dbReference>
<dbReference type="CDD" id="cd00009">
    <property type="entry name" value="AAA"/>
    <property type="match status" value="1"/>
</dbReference>
<dbReference type="PANTHER" id="PTHR32071">
    <property type="entry name" value="TRANSCRIPTIONAL REGULATORY PROTEIN"/>
    <property type="match status" value="1"/>
</dbReference>
<keyword evidence="6" id="KW-0804">Transcription</keyword>
<feature type="modified residue" description="4-aspartylphosphate" evidence="7">
    <location>
        <position position="51"/>
    </location>
</feature>
<dbReference type="EMBL" id="DRQG01000026">
    <property type="protein sequence ID" value="HGY54698.1"/>
    <property type="molecule type" value="Genomic_DNA"/>
</dbReference>
<name>A0A7V4TYU2_CALAY</name>
<keyword evidence="3" id="KW-0067">ATP-binding</keyword>
<dbReference type="Gene3D" id="3.40.50.300">
    <property type="entry name" value="P-loop containing nucleotide triphosphate hydrolases"/>
    <property type="match status" value="1"/>
</dbReference>
<keyword evidence="5" id="KW-0805">Transcription regulation</keyword>
<dbReference type="InterPro" id="IPR058031">
    <property type="entry name" value="AAA_lid_NorR"/>
</dbReference>
<dbReference type="InterPro" id="IPR003593">
    <property type="entry name" value="AAA+_ATPase"/>
</dbReference>
<dbReference type="InterPro" id="IPR025662">
    <property type="entry name" value="Sigma_54_int_dom_ATP-bd_1"/>
</dbReference>
<sequence length="356" mass="40339">MKILLIEDEKITRITLTNTLRKEGFEVTSCATGAEGMDKLQREAYDLVITDLRLPKMNGIDILKAVKNQNPQTFVIIITAYASVETAVEALKIGAYDYLTKPFAPEKLIAMLKHIEHYHKIVGENKKLKEKLRYTEKDIIVGSSLITQKLIETVKVVAKNDYTVLIQGESGTGKEVVARALHSYSMRRNKPFVPINCAVIPETLMESELFGYEKGAFTGAQKRHAGYFERAEGGTLFLDDIDDLPLAMQVKLLRVLQEKEITPVGGTRARKIDVRVVGATKVDLQEKVANNEFREDLFYRLNIIPIKLSPLRERKDDIPALVEHFLHKHGAEDGRPYITSDLMEKLINYDWPGNVR</sequence>
<dbReference type="SUPFAM" id="SSF52540">
    <property type="entry name" value="P-loop containing nucleoside triphosphate hydrolases"/>
    <property type="match status" value="1"/>
</dbReference>
<reference evidence="10" key="1">
    <citation type="journal article" date="2020" name="mSystems">
        <title>Genome- and Community-Level Interaction Insights into Carbon Utilization and Element Cycling Functions of Hydrothermarchaeota in Hydrothermal Sediment.</title>
        <authorList>
            <person name="Zhou Z."/>
            <person name="Liu Y."/>
            <person name="Xu W."/>
            <person name="Pan J."/>
            <person name="Luo Z.H."/>
            <person name="Li M."/>
        </authorList>
    </citation>
    <scope>NUCLEOTIDE SEQUENCE [LARGE SCALE GENOMIC DNA]</scope>
    <source>
        <strain evidence="10">HyVt-577</strain>
    </source>
</reference>
<keyword evidence="2" id="KW-0547">Nucleotide-binding</keyword>
<evidence type="ECO:0000259" key="8">
    <source>
        <dbReference type="PROSITE" id="PS50045"/>
    </source>
</evidence>
<evidence type="ECO:0000256" key="6">
    <source>
        <dbReference type="ARBA" id="ARBA00023163"/>
    </source>
</evidence>
<dbReference type="SUPFAM" id="SSF52172">
    <property type="entry name" value="CheY-like"/>
    <property type="match status" value="1"/>
</dbReference>
<dbReference type="Gene3D" id="3.40.50.2300">
    <property type="match status" value="1"/>
</dbReference>
<evidence type="ECO:0000256" key="2">
    <source>
        <dbReference type="ARBA" id="ARBA00022741"/>
    </source>
</evidence>
<keyword evidence="4" id="KW-0902">Two-component regulatory system</keyword>
<gene>
    <name evidence="10" type="ORF">ENK44_03260</name>
</gene>
<evidence type="ECO:0000256" key="1">
    <source>
        <dbReference type="ARBA" id="ARBA00022553"/>
    </source>
</evidence>
<evidence type="ECO:0000256" key="7">
    <source>
        <dbReference type="PROSITE-ProRule" id="PRU00169"/>
    </source>
</evidence>
<dbReference type="InterPro" id="IPR001789">
    <property type="entry name" value="Sig_transdc_resp-reg_receiver"/>
</dbReference>
<dbReference type="InterPro" id="IPR002078">
    <property type="entry name" value="Sigma_54_int"/>
</dbReference>
<dbReference type="FunFam" id="3.40.50.300:FF:000006">
    <property type="entry name" value="DNA-binding transcriptional regulator NtrC"/>
    <property type="match status" value="1"/>
</dbReference>
<evidence type="ECO:0000259" key="9">
    <source>
        <dbReference type="PROSITE" id="PS50110"/>
    </source>
</evidence>
<evidence type="ECO:0000256" key="4">
    <source>
        <dbReference type="ARBA" id="ARBA00023012"/>
    </source>
</evidence>
<dbReference type="GO" id="GO:0006355">
    <property type="term" value="P:regulation of DNA-templated transcription"/>
    <property type="evidence" value="ECO:0007669"/>
    <property type="project" value="InterPro"/>
</dbReference>
<evidence type="ECO:0000256" key="5">
    <source>
        <dbReference type="ARBA" id="ARBA00023015"/>
    </source>
</evidence>
<evidence type="ECO:0000313" key="10">
    <source>
        <dbReference type="EMBL" id="HGY54698.1"/>
    </source>
</evidence>
<dbReference type="Gene3D" id="1.10.8.60">
    <property type="match status" value="1"/>
</dbReference>
<dbReference type="Proteomes" id="UP000885779">
    <property type="component" value="Unassembled WGS sequence"/>
</dbReference>
<evidence type="ECO:0000256" key="3">
    <source>
        <dbReference type="ARBA" id="ARBA00022840"/>
    </source>
</evidence>
<proteinExistence type="predicted"/>
<dbReference type="FunFam" id="3.40.50.2300:FF:000018">
    <property type="entry name" value="DNA-binding transcriptional regulator NtrC"/>
    <property type="match status" value="1"/>
</dbReference>
<accession>A0A7V4TYU2</accession>
<dbReference type="Pfam" id="PF00158">
    <property type="entry name" value="Sigma54_activat"/>
    <property type="match status" value="1"/>
</dbReference>
<protein>
    <submittedName>
        <fullName evidence="10">Sigma-54-dependent Fis family transcriptional regulator</fullName>
    </submittedName>
</protein>
<comment type="caution">
    <text evidence="10">The sequence shown here is derived from an EMBL/GenBank/DDBJ whole genome shotgun (WGS) entry which is preliminary data.</text>
</comment>
<dbReference type="PROSITE" id="PS00675">
    <property type="entry name" value="SIGMA54_INTERACT_1"/>
    <property type="match status" value="1"/>
</dbReference>
<feature type="non-terminal residue" evidence="10">
    <location>
        <position position="356"/>
    </location>
</feature>
<feature type="domain" description="Sigma-54 factor interaction" evidence="8">
    <location>
        <begin position="140"/>
        <end position="356"/>
    </location>
</feature>
<feature type="domain" description="Response regulatory" evidence="9">
    <location>
        <begin position="2"/>
        <end position="116"/>
    </location>
</feature>
<dbReference type="GO" id="GO:0005524">
    <property type="term" value="F:ATP binding"/>
    <property type="evidence" value="ECO:0007669"/>
    <property type="project" value="UniProtKB-KW"/>
</dbReference>
<keyword evidence="1 7" id="KW-0597">Phosphoprotein</keyword>
<organism evidence="10">
    <name type="scientific">Caldithrix abyssi</name>
    <dbReference type="NCBI Taxonomy" id="187145"/>
    <lineage>
        <taxon>Bacteria</taxon>
        <taxon>Pseudomonadati</taxon>
        <taxon>Calditrichota</taxon>
        <taxon>Calditrichia</taxon>
        <taxon>Calditrichales</taxon>
        <taxon>Calditrichaceae</taxon>
        <taxon>Caldithrix</taxon>
    </lineage>
</organism>
<dbReference type="SMART" id="SM00382">
    <property type="entry name" value="AAA"/>
    <property type="match status" value="1"/>
</dbReference>
<dbReference type="PROSITE" id="PS50110">
    <property type="entry name" value="RESPONSE_REGULATORY"/>
    <property type="match status" value="1"/>
</dbReference>
<dbReference type="Pfam" id="PF00072">
    <property type="entry name" value="Response_reg"/>
    <property type="match status" value="1"/>
</dbReference>